<dbReference type="CDD" id="cd13143">
    <property type="entry name" value="MATE_MepA_like"/>
    <property type="match status" value="1"/>
</dbReference>
<dbReference type="GeneID" id="93001979"/>
<dbReference type="GO" id="GO:0005886">
    <property type="term" value="C:plasma membrane"/>
    <property type="evidence" value="ECO:0007669"/>
    <property type="project" value="UniProtKB-SubCell"/>
</dbReference>
<dbReference type="Pfam" id="PF01554">
    <property type="entry name" value="MatE"/>
    <property type="match status" value="2"/>
</dbReference>
<dbReference type="NCBIfam" id="TIGR00797">
    <property type="entry name" value="matE"/>
    <property type="match status" value="1"/>
</dbReference>
<reference evidence="11 12" key="1">
    <citation type="journal article" date="2006" name="Genome Res.">
        <title>Skewed genomic variability in strains of the toxigenic bacterial pathogen, Clostridium perfringens.</title>
        <authorList>
            <person name="Myers G.S."/>
            <person name="Rasko D.A."/>
            <person name="Cheung J.K."/>
            <person name="Ravel J."/>
            <person name="Seshadri R."/>
            <person name="Deboy R.T."/>
            <person name="Ren Q."/>
            <person name="Varga J."/>
            <person name="Awad M.M."/>
            <person name="Brinkac L.M."/>
            <person name="Daugherty S.C."/>
            <person name="Haft D.H."/>
            <person name="Dodson R.J."/>
            <person name="Madupu R."/>
            <person name="Nelson W.C."/>
            <person name="Rosovitz M.J."/>
            <person name="Sullivan S.A."/>
            <person name="Khouri H."/>
            <person name="Dimitrov G.I."/>
            <person name="Watkins K.L."/>
            <person name="Mulligan S."/>
            <person name="Benton J."/>
            <person name="Radune D."/>
            <person name="Fisher D.J."/>
            <person name="Atkins H.S."/>
            <person name="Hiscox T."/>
            <person name="Jost B.H."/>
            <person name="Billington S.J."/>
            <person name="Songer J.G."/>
            <person name="McClane B.A."/>
            <person name="Titball R.W."/>
            <person name="Rood J.I."/>
            <person name="Melville S.B."/>
            <person name="Paulsen I.T."/>
        </authorList>
    </citation>
    <scope>NUCLEOTIDE SEQUENCE [LARGE SCALE GENOMIC DNA]</scope>
    <source>
        <strain evidence="12">ATCC 13124 / DSM 756 / JCM 1290 / NCIMB 6125 / NCTC 8237 / S 107 / Type A</strain>
    </source>
</reference>
<dbReference type="InterPro" id="IPR002528">
    <property type="entry name" value="MATE_fam"/>
</dbReference>
<accession>A0A0H2YQN4</accession>
<evidence type="ECO:0000256" key="3">
    <source>
        <dbReference type="ARBA" id="ARBA00022106"/>
    </source>
</evidence>
<comment type="similarity">
    <text evidence="2">Belongs to the multi antimicrobial extrusion (MATE) (TC 2.A.66.1) family. MepA subfamily.</text>
</comment>
<dbReference type="InterPro" id="IPR045070">
    <property type="entry name" value="MATE_MepA-like"/>
</dbReference>
<keyword evidence="8 10" id="KW-0472">Membrane</keyword>
<feature type="transmembrane region" description="Helical" evidence="10">
    <location>
        <begin position="165"/>
        <end position="187"/>
    </location>
</feature>
<comment type="subcellular location">
    <subcellularLocation>
        <location evidence="1">Cell membrane</location>
        <topology evidence="1">Multi-pass membrane protein</topology>
    </subcellularLocation>
</comment>
<keyword evidence="12" id="KW-1185">Reference proteome</keyword>
<protein>
    <recommendedName>
        <fullName evidence="3">Multidrug export protein MepA</fullName>
    </recommendedName>
</protein>
<feature type="transmembrane region" description="Helical" evidence="10">
    <location>
        <begin position="193"/>
        <end position="215"/>
    </location>
</feature>
<evidence type="ECO:0000256" key="2">
    <source>
        <dbReference type="ARBA" id="ARBA00008417"/>
    </source>
</evidence>
<feature type="transmembrane region" description="Helical" evidence="10">
    <location>
        <begin position="93"/>
        <end position="116"/>
    </location>
</feature>
<feature type="transmembrane region" description="Helical" evidence="10">
    <location>
        <begin position="358"/>
        <end position="377"/>
    </location>
</feature>
<feature type="transmembrane region" description="Helical" evidence="10">
    <location>
        <begin position="270"/>
        <end position="290"/>
    </location>
</feature>
<feature type="transmembrane region" description="Helical" evidence="10">
    <location>
        <begin position="413"/>
        <end position="433"/>
    </location>
</feature>
<dbReference type="GO" id="GO:0046677">
    <property type="term" value="P:response to antibiotic"/>
    <property type="evidence" value="ECO:0007669"/>
    <property type="project" value="UniProtKB-KW"/>
</dbReference>
<dbReference type="eggNOG" id="COG0534">
    <property type="taxonomic scope" value="Bacteria"/>
</dbReference>
<dbReference type="PIRSF" id="PIRSF006603">
    <property type="entry name" value="DinF"/>
    <property type="match status" value="1"/>
</dbReference>
<dbReference type="Proteomes" id="UP000001823">
    <property type="component" value="Chromosome"/>
</dbReference>
<dbReference type="STRING" id="195103.CPF_1735"/>
<evidence type="ECO:0000256" key="8">
    <source>
        <dbReference type="ARBA" id="ARBA00023136"/>
    </source>
</evidence>
<feature type="transmembrane region" description="Helical" evidence="10">
    <location>
        <begin position="319"/>
        <end position="338"/>
    </location>
</feature>
<evidence type="ECO:0000256" key="9">
    <source>
        <dbReference type="ARBA" id="ARBA00023251"/>
    </source>
</evidence>
<name>A0A0H2YQN4_CLOP1</name>
<dbReference type="InterPro" id="IPR048279">
    <property type="entry name" value="MdtK-like"/>
</dbReference>
<feature type="transmembrane region" description="Helical" evidence="10">
    <location>
        <begin position="21"/>
        <end position="42"/>
    </location>
</feature>
<keyword evidence="9" id="KW-0046">Antibiotic resistance</keyword>
<feature type="transmembrane region" description="Helical" evidence="10">
    <location>
        <begin position="389"/>
        <end position="407"/>
    </location>
</feature>
<dbReference type="KEGG" id="cpf:CPF_1735"/>
<feature type="transmembrane region" description="Helical" evidence="10">
    <location>
        <begin position="62"/>
        <end position="81"/>
    </location>
</feature>
<dbReference type="RefSeq" id="WP_003457235.1">
    <property type="nucleotide sequence ID" value="NC_008261.1"/>
</dbReference>
<dbReference type="InterPro" id="IPR051327">
    <property type="entry name" value="MATE_MepA_subfamily"/>
</dbReference>
<evidence type="ECO:0000256" key="1">
    <source>
        <dbReference type="ARBA" id="ARBA00004651"/>
    </source>
</evidence>
<keyword evidence="4" id="KW-0813">Transport</keyword>
<evidence type="ECO:0000256" key="10">
    <source>
        <dbReference type="SAM" id="Phobius"/>
    </source>
</evidence>
<evidence type="ECO:0000256" key="7">
    <source>
        <dbReference type="ARBA" id="ARBA00022989"/>
    </source>
</evidence>
<gene>
    <name evidence="11" type="ordered locus">CPF_1735</name>
</gene>
<keyword evidence="5" id="KW-1003">Cell membrane</keyword>
<dbReference type="GO" id="GO:0042910">
    <property type="term" value="F:xenobiotic transmembrane transporter activity"/>
    <property type="evidence" value="ECO:0007669"/>
    <property type="project" value="InterPro"/>
</dbReference>
<evidence type="ECO:0000313" key="12">
    <source>
        <dbReference type="Proteomes" id="UP000001823"/>
    </source>
</evidence>
<organism evidence="11 12">
    <name type="scientific">Clostridium perfringens (strain ATCC 13124 / DSM 756 / JCM 1290 / NCIMB 6125 / NCTC 8237 / Type A)</name>
    <dbReference type="NCBI Taxonomy" id="195103"/>
    <lineage>
        <taxon>Bacteria</taxon>
        <taxon>Bacillati</taxon>
        <taxon>Bacillota</taxon>
        <taxon>Clostridia</taxon>
        <taxon>Eubacteriales</taxon>
        <taxon>Clostridiaceae</taxon>
        <taxon>Clostridium</taxon>
    </lineage>
</organism>
<evidence type="ECO:0000256" key="4">
    <source>
        <dbReference type="ARBA" id="ARBA00022448"/>
    </source>
</evidence>
<dbReference type="EMBL" id="CP000246">
    <property type="protein sequence ID" value="ABG83207.1"/>
    <property type="molecule type" value="Genomic_DNA"/>
</dbReference>
<dbReference type="GO" id="GO:0015297">
    <property type="term" value="F:antiporter activity"/>
    <property type="evidence" value="ECO:0007669"/>
    <property type="project" value="InterPro"/>
</dbReference>
<dbReference type="PaxDb" id="195103-CPF_1735"/>
<dbReference type="AlphaFoldDB" id="A0A0H2YQN4"/>
<proteinExistence type="inferred from homology"/>
<evidence type="ECO:0000256" key="5">
    <source>
        <dbReference type="ARBA" id="ARBA00022475"/>
    </source>
</evidence>
<feature type="transmembrane region" description="Helical" evidence="10">
    <location>
        <begin position="136"/>
        <end position="158"/>
    </location>
</feature>
<dbReference type="PANTHER" id="PTHR43823:SF4">
    <property type="entry name" value="SPORULATION PROTEIN YKVU"/>
    <property type="match status" value="1"/>
</dbReference>
<feature type="transmembrane region" description="Helical" evidence="10">
    <location>
        <begin position="244"/>
        <end position="264"/>
    </location>
</feature>
<evidence type="ECO:0000256" key="6">
    <source>
        <dbReference type="ARBA" id="ARBA00022692"/>
    </source>
</evidence>
<dbReference type="HOGENOM" id="CLU_012893_0_2_9"/>
<keyword evidence="6 10" id="KW-0812">Transmembrane</keyword>
<keyword evidence="7 10" id="KW-1133">Transmembrane helix</keyword>
<sequence length="442" mass="48736">MSKKLDLLQDKESTLLRKYMIPSVAGMLGLSVCILFDTMFIGHKIGELGLAALNIALPIYNLYSAIGLTIGVGGATALSVAMGQKKFHRVNRIFTSAVFATIIFCIIISLLEVFFLDKIVYMLGASEATFPLAKEYLKIILAFNPAFIFASAFIVFVRNDREPKLAMYAVIGSNTTNIVLDYVFIYIFNLGMFGAALATSIGQLVALGVLSIHFIKKNNTMHIELGGINLDNIGKVLKNGVPSFLNEISAGFVIFIFNIVIYKFEGDLGVSAYGIITNIVLIFMAVFNGVSQGVQPLISVNFGAKKEERVKEFLRLTRIIVLILGVGFLGMGLLLPNQMIGLFTSDRGRLLSITRQGIYLYFIAFLFNGSNILNIAYLQAVEKSKESSLLSTLRGLVFVIIFIIVLPRIIGVYGVWLTIPITELSTLLLFLIFEIKSKRKNI</sequence>
<dbReference type="PANTHER" id="PTHR43823">
    <property type="entry name" value="SPORULATION PROTEIN YKVU"/>
    <property type="match status" value="1"/>
</dbReference>
<evidence type="ECO:0000313" key="11">
    <source>
        <dbReference type="EMBL" id="ABG83207.1"/>
    </source>
</evidence>